<protein>
    <recommendedName>
        <fullName evidence="15">Protein kinase domain-containing protein</fullName>
    </recommendedName>
</protein>
<dbReference type="InterPro" id="IPR045272">
    <property type="entry name" value="ANXUR1/2-like"/>
</dbReference>
<dbReference type="Proteomes" id="UP001346149">
    <property type="component" value="Unassembled WGS sequence"/>
</dbReference>
<evidence type="ECO:0000256" key="8">
    <source>
        <dbReference type="ARBA" id="ARBA00022840"/>
    </source>
</evidence>
<comment type="caution">
    <text evidence="16">The sequence shown here is derived from an EMBL/GenBank/DDBJ whole genome shotgun (WGS) entry which is preliminary data.</text>
</comment>
<evidence type="ECO:0000256" key="9">
    <source>
        <dbReference type="ARBA" id="ARBA00022989"/>
    </source>
</evidence>
<evidence type="ECO:0000256" key="12">
    <source>
        <dbReference type="PROSITE-ProRule" id="PRU10141"/>
    </source>
</evidence>
<dbReference type="GO" id="GO:0016020">
    <property type="term" value="C:membrane"/>
    <property type="evidence" value="ECO:0007669"/>
    <property type="project" value="UniProtKB-SubCell"/>
</dbReference>
<feature type="binding site" evidence="12">
    <location>
        <position position="553"/>
    </location>
    <ligand>
        <name>ATP</name>
        <dbReference type="ChEBI" id="CHEBI:30616"/>
    </ligand>
</feature>
<keyword evidence="11" id="KW-0325">Glycoprotein</keyword>
<evidence type="ECO:0000256" key="13">
    <source>
        <dbReference type="SAM" id="MobiDB-lite"/>
    </source>
</evidence>
<dbReference type="Pfam" id="PF07714">
    <property type="entry name" value="PK_Tyr_Ser-Thr"/>
    <property type="match status" value="1"/>
</dbReference>
<dbReference type="Gene3D" id="2.60.120.430">
    <property type="entry name" value="Galactose-binding lectin"/>
    <property type="match status" value="2"/>
</dbReference>
<evidence type="ECO:0000256" key="5">
    <source>
        <dbReference type="ARBA" id="ARBA00022729"/>
    </source>
</evidence>
<evidence type="ECO:0000313" key="16">
    <source>
        <dbReference type="EMBL" id="KAK4799138.1"/>
    </source>
</evidence>
<keyword evidence="10" id="KW-0472">Membrane</keyword>
<keyword evidence="6 12" id="KW-0547">Nucleotide-binding</keyword>
<dbReference type="FunFam" id="3.30.200.20:FF:000039">
    <property type="entry name" value="receptor-like protein kinase FERONIA"/>
    <property type="match status" value="1"/>
</dbReference>
<dbReference type="SUPFAM" id="SSF56112">
    <property type="entry name" value="Protein kinase-like (PK-like)"/>
    <property type="match status" value="1"/>
</dbReference>
<keyword evidence="4" id="KW-0812">Transmembrane</keyword>
<keyword evidence="9" id="KW-1133">Transmembrane helix</keyword>
<keyword evidence="8 12" id="KW-0067">ATP-binding</keyword>
<dbReference type="PANTHER" id="PTHR34590">
    <property type="entry name" value="OS03G0124300 PROTEIN-RELATED"/>
    <property type="match status" value="1"/>
</dbReference>
<dbReference type="PROSITE" id="PS50011">
    <property type="entry name" value="PROTEIN_KINASE_DOM"/>
    <property type="match status" value="1"/>
</dbReference>
<dbReference type="InterPro" id="IPR000719">
    <property type="entry name" value="Prot_kinase_dom"/>
</dbReference>
<evidence type="ECO:0000259" key="15">
    <source>
        <dbReference type="PROSITE" id="PS50011"/>
    </source>
</evidence>
<reference evidence="16 17" key="1">
    <citation type="journal article" date="2023" name="Hortic Res">
        <title>Pangenome of water caltrop reveals structural variations and asymmetric subgenome divergence after allopolyploidization.</title>
        <authorList>
            <person name="Zhang X."/>
            <person name="Chen Y."/>
            <person name="Wang L."/>
            <person name="Yuan Y."/>
            <person name="Fang M."/>
            <person name="Shi L."/>
            <person name="Lu R."/>
            <person name="Comes H.P."/>
            <person name="Ma Y."/>
            <person name="Chen Y."/>
            <person name="Huang G."/>
            <person name="Zhou Y."/>
            <person name="Zheng Z."/>
            <person name="Qiu Y."/>
        </authorList>
    </citation>
    <scope>NUCLEOTIDE SEQUENCE [LARGE SCALE GENOMIC DNA]</scope>
    <source>
        <strain evidence="16">F231</strain>
    </source>
</reference>
<keyword evidence="3" id="KW-0808">Transferase</keyword>
<gene>
    <name evidence="16" type="ORF">SAY86_024503</name>
</gene>
<evidence type="ECO:0000256" key="7">
    <source>
        <dbReference type="ARBA" id="ARBA00022777"/>
    </source>
</evidence>
<dbReference type="FunFam" id="2.60.120.430:FF:000007">
    <property type="entry name" value="FERONIA receptor-like kinase"/>
    <property type="match status" value="1"/>
</dbReference>
<dbReference type="AlphaFoldDB" id="A0AAN7LZD1"/>
<keyword evidence="17" id="KW-1185">Reference proteome</keyword>
<evidence type="ECO:0000256" key="4">
    <source>
        <dbReference type="ARBA" id="ARBA00022692"/>
    </source>
</evidence>
<feature type="compositionally biased region" description="Basic and acidic residues" evidence="13">
    <location>
        <begin position="675"/>
        <end position="685"/>
    </location>
</feature>
<keyword evidence="7" id="KW-0418">Kinase</keyword>
<keyword evidence="2" id="KW-0723">Serine/threonine-protein kinase</keyword>
<feature type="domain" description="Protein kinase" evidence="15">
    <location>
        <begin position="525"/>
        <end position="704"/>
    </location>
</feature>
<dbReference type="InterPro" id="IPR024788">
    <property type="entry name" value="Malectin-like_Carb-bd_dom"/>
</dbReference>
<proteinExistence type="predicted"/>
<comment type="subcellular location">
    <subcellularLocation>
        <location evidence="1">Membrane</location>
        <topology evidence="1">Single-pass type I membrane protein</topology>
    </subcellularLocation>
</comment>
<keyword evidence="5 14" id="KW-0732">Signal</keyword>
<evidence type="ECO:0000256" key="10">
    <source>
        <dbReference type="ARBA" id="ARBA00023136"/>
    </source>
</evidence>
<evidence type="ECO:0000256" key="11">
    <source>
        <dbReference type="ARBA" id="ARBA00023180"/>
    </source>
</evidence>
<evidence type="ECO:0000256" key="3">
    <source>
        <dbReference type="ARBA" id="ARBA00022679"/>
    </source>
</evidence>
<evidence type="ECO:0000256" key="1">
    <source>
        <dbReference type="ARBA" id="ARBA00004479"/>
    </source>
</evidence>
<dbReference type="PANTHER" id="PTHR34590:SF5">
    <property type="entry name" value="OS04G0586500 PROTEIN"/>
    <property type="match status" value="1"/>
</dbReference>
<evidence type="ECO:0000256" key="14">
    <source>
        <dbReference type="SAM" id="SignalP"/>
    </source>
</evidence>
<feature type="chain" id="PRO_5042898166" description="Protein kinase domain-containing protein" evidence="14">
    <location>
        <begin position="27"/>
        <end position="704"/>
    </location>
</feature>
<dbReference type="Gene3D" id="3.30.200.20">
    <property type="entry name" value="Phosphorylase Kinase, domain 1"/>
    <property type="match status" value="1"/>
</dbReference>
<feature type="compositionally biased region" description="Basic and acidic residues" evidence="13">
    <location>
        <begin position="656"/>
        <end position="667"/>
    </location>
</feature>
<feature type="region of interest" description="Disordered" evidence="13">
    <location>
        <begin position="650"/>
        <end position="704"/>
    </location>
</feature>
<dbReference type="FunFam" id="2.60.120.430:FF:000003">
    <property type="entry name" value="FERONIA receptor-like kinase"/>
    <property type="match status" value="1"/>
</dbReference>
<dbReference type="InterPro" id="IPR001245">
    <property type="entry name" value="Ser-Thr/Tyr_kinase_cat_dom"/>
</dbReference>
<dbReference type="GO" id="GO:0004714">
    <property type="term" value="F:transmembrane receptor protein tyrosine kinase activity"/>
    <property type="evidence" value="ECO:0007669"/>
    <property type="project" value="InterPro"/>
</dbReference>
<dbReference type="GO" id="GO:0004674">
    <property type="term" value="F:protein serine/threonine kinase activity"/>
    <property type="evidence" value="ECO:0007669"/>
    <property type="project" value="UniProtKB-KW"/>
</dbReference>
<accession>A0AAN7LZD1</accession>
<evidence type="ECO:0000256" key="2">
    <source>
        <dbReference type="ARBA" id="ARBA00022527"/>
    </source>
</evidence>
<organism evidence="16 17">
    <name type="scientific">Trapa natans</name>
    <name type="common">Water chestnut</name>
    <dbReference type="NCBI Taxonomy" id="22666"/>
    <lineage>
        <taxon>Eukaryota</taxon>
        <taxon>Viridiplantae</taxon>
        <taxon>Streptophyta</taxon>
        <taxon>Embryophyta</taxon>
        <taxon>Tracheophyta</taxon>
        <taxon>Spermatophyta</taxon>
        <taxon>Magnoliopsida</taxon>
        <taxon>eudicotyledons</taxon>
        <taxon>Gunneridae</taxon>
        <taxon>Pentapetalae</taxon>
        <taxon>rosids</taxon>
        <taxon>malvids</taxon>
        <taxon>Myrtales</taxon>
        <taxon>Lythraceae</taxon>
        <taxon>Trapa</taxon>
    </lineage>
</organism>
<feature type="signal peptide" evidence="14">
    <location>
        <begin position="1"/>
        <end position="26"/>
    </location>
</feature>
<dbReference type="Pfam" id="PF12819">
    <property type="entry name" value="Malectin_like"/>
    <property type="match status" value="1"/>
</dbReference>
<name>A0AAN7LZD1_TRANT</name>
<dbReference type="PROSITE" id="PS00107">
    <property type="entry name" value="PROTEIN_KINASE_ATP"/>
    <property type="match status" value="1"/>
</dbReference>
<evidence type="ECO:0000256" key="6">
    <source>
        <dbReference type="ARBA" id="ARBA00022741"/>
    </source>
</evidence>
<evidence type="ECO:0000313" key="17">
    <source>
        <dbReference type="Proteomes" id="UP001346149"/>
    </source>
</evidence>
<dbReference type="InterPro" id="IPR011009">
    <property type="entry name" value="Kinase-like_dom_sf"/>
</dbReference>
<dbReference type="InterPro" id="IPR017441">
    <property type="entry name" value="Protein_kinase_ATP_BS"/>
</dbReference>
<dbReference type="EMBL" id="JAXQNO010000004">
    <property type="protein sequence ID" value="KAK4799138.1"/>
    <property type="molecule type" value="Genomic_DNA"/>
</dbReference>
<sequence>MRIKSPMLPLVVSVFLLFYPFPAASGTDSKAVVLTCGASNTGKDADGREWSPDAEYFTSSISASSAASSQDPSLPSEVPYMTARTFMSDATYSLPAIADQRYWIRLHFYPATYGSLNPNDAYLDVIADGVQLLKNFSVSQTSKALTQAYIVKEYSLAPPASASLINITFTPSMNGSYAFVNGIELIPFPNLFRSFGKMIGVPDEKIDVNTSSFETVHRLNVGGRYIAPAIDPALRTWYDDTPYLYGENVGVTTNSSGRIDYDGMPESIAPVDVYSTARSMGYDYNLNLMYNLTWQFQVDVNFNYLLRLHFCDYQARGVNQIVFDIFVNGELAEAGVDIIGWTNKSSVPVYKDYVIFVKENSRNDEHITLALHPATDADEQPQFYDALLNGLEIFKMDDPMRNLAGPNPRPSNMLLRAEAKEAARAGQAMARFSAAEDGIHVMGGAAGGAAFGAMAVICMTAYIKKRKVQGVDGSTAAGSLPISGLSQSDGSKSSHSTSTSHLSLVAQGFCRQFTLAEIKQATKNFSESNVVGLGGFGKVYKGVIDKTTEVAIKRSNPQSEQGVLEFQTEVEMLSKLRHKHLISLADWAKRCLKNGTLEDTIDPYIKDKIDPECLKKFAETAGKCLSKFGTDRPTMGDVLWNLEFALQQQEASESEGSSHRTRERTDSFAEISLADNHDMNHGRELEENDGSAEIFSQIGNPTGR</sequence>
<dbReference type="GO" id="GO:0005524">
    <property type="term" value="F:ATP binding"/>
    <property type="evidence" value="ECO:0007669"/>
    <property type="project" value="UniProtKB-UniRule"/>
</dbReference>